<evidence type="ECO:0000313" key="4">
    <source>
        <dbReference type="EMBL" id="KAK0640197.1"/>
    </source>
</evidence>
<proteinExistence type="inferred from homology"/>
<feature type="transmembrane region" description="Helical" evidence="3">
    <location>
        <begin position="141"/>
        <end position="161"/>
    </location>
</feature>
<feature type="transmembrane region" description="Helical" evidence="3">
    <location>
        <begin position="181"/>
        <end position="202"/>
    </location>
</feature>
<dbReference type="GO" id="GO:0016020">
    <property type="term" value="C:membrane"/>
    <property type="evidence" value="ECO:0007669"/>
    <property type="project" value="UniProtKB-SubCell"/>
</dbReference>
<dbReference type="InterPro" id="IPR036259">
    <property type="entry name" value="MFS_trans_sf"/>
</dbReference>
<keyword evidence="3" id="KW-0472">Membrane</keyword>
<gene>
    <name evidence="4" type="primary">ESBP6_1</name>
    <name evidence="4" type="ORF">DIS24_g9592</name>
</gene>
<keyword evidence="3" id="KW-0812">Transmembrane</keyword>
<sequence>MGNDTESQPDNISISAAPAATEAVPGGGVVVVQDPDSDIPDGGYGWVCVACVFFLNACTWGIAAAYGVFLSHYLTHSTHPTATALDYAFIGGLQFGCSLSLATPITLLTRRLGIHIPMAFGVVVQTAGYLLASFTTPTSGIWQLYLTQGALVGCGIGLTYLPSAPITSQWFSARRSLANGIVSAGSGIGGIAFSFASARVIASPGGGVAWALRMLAIVSGGVNVVAVALVRGRNAEVRATIRGFDVALLRREKVVLLLGWAFVSMLGYMTLLYSLSAYGRDALGLSAGEAAGVTAFLNLGTAVGRPALGWASDRWGRVEVAGGATAACAVLIFAVWMPAASYGVLVFFAVVSGTILGVLWMTISPLCVEVAGLKDLNSMLSLAWATTVLPCTFSEVIALKIRRPGAERPYLYPQIYSGLAYAVAAAIMFRLWQVQRRKDPTNCRCNVV</sequence>
<keyword evidence="3" id="KW-1133">Transmembrane helix</keyword>
<feature type="transmembrane region" description="Helical" evidence="3">
    <location>
        <begin position="44"/>
        <end position="67"/>
    </location>
</feature>
<comment type="similarity">
    <text evidence="2">Belongs to the major facilitator superfamily. Monocarboxylate porter (TC 2.A.1.13) family.</text>
</comment>
<evidence type="ECO:0000256" key="2">
    <source>
        <dbReference type="ARBA" id="ARBA00006727"/>
    </source>
</evidence>
<name>A0AA39XVM0_9PEZI</name>
<evidence type="ECO:0000256" key="3">
    <source>
        <dbReference type="SAM" id="Phobius"/>
    </source>
</evidence>
<keyword evidence="5" id="KW-1185">Reference proteome</keyword>
<feature type="transmembrane region" description="Helical" evidence="3">
    <location>
        <begin position="87"/>
        <end position="109"/>
    </location>
</feature>
<dbReference type="InterPro" id="IPR011701">
    <property type="entry name" value="MFS"/>
</dbReference>
<feature type="transmembrane region" description="Helical" evidence="3">
    <location>
        <begin position="345"/>
        <end position="368"/>
    </location>
</feature>
<dbReference type="PANTHER" id="PTHR11360">
    <property type="entry name" value="MONOCARBOXYLATE TRANSPORTER"/>
    <property type="match status" value="1"/>
</dbReference>
<dbReference type="Gene3D" id="1.20.1250.20">
    <property type="entry name" value="MFS general substrate transporter like domains"/>
    <property type="match status" value="2"/>
</dbReference>
<protein>
    <submittedName>
        <fullName evidence="4">Transporter ESBP6</fullName>
    </submittedName>
</protein>
<reference evidence="4" key="1">
    <citation type="submission" date="2023-06" db="EMBL/GenBank/DDBJ databases">
        <title>Multi-omics analyses reveal the molecular pathogenesis toolkit of Lasiodiplodia hormozganensis, a cross-kingdom pathogen.</title>
        <authorList>
            <person name="Felix C."/>
            <person name="Meneses R."/>
            <person name="Goncalves M.F.M."/>
            <person name="Tilleman L."/>
            <person name="Duarte A.S."/>
            <person name="Jorrin-Novo J.V."/>
            <person name="Van De Peer Y."/>
            <person name="Deforce D."/>
            <person name="Van Nieuwerburgh F."/>
            <person name="Esteves A.C."/>
            <person name="Alves A."/>
        </authorList>
    </citation>
    <scope>NUCLEOTIDE SEQUENCE</scope>
    <source>
        <strain evidence="4">CBS 339.90</strain>
    </source>
</reference>
<evidence type="ECO:0000313" key="5">
    <source>
        <dbReference type="Proteomes" id="UP001175001"/>
    </source>
</evidence>
<comment type="caution">
    <text evidence="4">The sequence shown here is derived from an EMBL/GenBank/DDBJ whole genome shotgun (WGS) entry which is preliminary data.</text>
</comment>
<feature type="transmembrane region" description="Helical" evidence="3">
    <location>
        <begin position="411"/>
        <end position="432"/>
    </location>
</feature>
<dbReference type="Proteomes" id="UP001175001">
    <property type="component" value="Unassembled WGS sequence"/>
</dbReference>
<feature type="transmembrane region" description="Helical" evidence="3">
    <location>
        <begin position="254"/>
        <end position="278"/>
    </location>
</feature>
<feature type="transmembrane region" description="Helical" evidence="3">
    <location>
        <begin position="320"/>
        <end position="339"/>
    </location>
</feature>
<comment type="subcellular location">
    <subcellularLocation>
        <location evidence="1">Membrane</location>
        <topology evidence="1">Multi-pass membrane protein</topology>
    </subcellularLocation>
</comment>
<evidence type="ECO:0000256" key="1">
    <source>
        <dbReference type="ARBA" id="ARBA00004141"/>
    </source>
</evidence>
<dbReference type="InterPro" id="IPR050327">
    <property type="entry name" value="Proton-linked_MCT"/>
</dbReference>
<feature type="transmembrane region" description="Helical" evidence="3">
    <location>
        <begin position="116"/>
        <end position="135"/>
    </location>
</feature>
<dbReference type="GO" id="GO:0022857">
    <property type="term" value="F:transmembrane transporter activity"/>
    <property type="evidence" value="ECO:0007669"/>
    <property type="project" value="InterPro"/>
</dbReference>
<dbReference type="EMBL" id="JAUJDW010000087">
    <property type="protein sequence ID" value="KAK0640197.1"/>
    <property type="molecule type" value="Genomic_DNA"/>
</dbReference>
<dbReference type="AlphaFoldDB" id="A0AA39XVM0"/>
<dbReference type="Pfam" id="PF07690">
    <property type="entry name" value="MFS_1"/>
    <property type="match status" value="1"/>
</dbReference>
<dbReference type="SUPFAM" id="SSF103473">
    <property type="entry name" value="MFS general substrate transporter"/>
    <property type="match status" value="1"/>
</dbReference>
<organism evidence="4 5">
    <name type="scientific">Lasiodiplodia hormozganensis</name>
    <dbReference type="NCBI Taxonomy" id="869390"/>
    <lineage>
        <taxon>Eukaryota</taxon>
        <taxon>Fungi</taxon>
        <taxon>Dikarya</taxon>
        <taxon>Ascomycota</taxon>
        <taxon>Pezizomycotina</taxon>
        <taxon>Dothideomycetes</taxon>
        <taxon>Dothideomycetes incertae sedis</taxon>
        <taxon>Botryosphaeriales</taxon>
        <taxon>Botryosphaeriaceae</taxon>
        <taxon>Lasiodiplodia</taxon>
    </lineage>
</organism>
<dbReference type="PANTHER" id="PTHR11360:SF315">
    <property type="entry name" value="TRANSPORTER MCH2-RELATED"/>
    <property type="match status" value="1"/>
</dbReference>
<feature type="transmembrane region" description="Helical" evidence="3">
    <location>
        <begin position="208"/>
        <end position="230"/>
    </location>
</feature>
<accession>A0AA39XVM0</accession>